<dbReference type="EMBL" id="UOFL01000185">
    <property type="protein sequence ID" value="VAW80004.1"/>
    <property type="molecule type" value="Genomic_DNA"/>
</dbReference>
<organism evidence="1">
    <name type="scientific">hydrothermal vent metagenome</name>
    <dbReference type="NCBI Taxonomy" id="652676"/>
    <lineage>
        <taxon>unclassified sequences</taxon>
        <taxon>metagenomes</taxon>
        <taxon>ecological metagenomes</taxon>
    </lineage>
</organism>
<dbReference type="AlphaFoldDB" id="A0A3B0ZF94"/>
<evidence type="ECO:0000313" key="1">
    <source>
        <dbReference type="EMBL" id="VAW80004.1"/>
    </source>
</evidence>
<gene>
    <name evidence="1" type="ORF">MNBD_GAMMA12-2713</name>
</gene>
<feature type="non-terminal residue" evidence="1">
    <location>
        <position position="1"/>
    </location>
</feature>
<accession>A0A3B0ZF94</accession>
<reference evidence="1" key="1">
    <citation type="submission" date="2018-06" db="EMBL/GenBank/DDBJ databases">
        <authorList>
            <person name="Zhirakovskaya E."/>
        </authorList>
    </citation>
    <scope>NUCLEOTIDE SEQUENCE</scope>
</reference>
<sequence>ADEFILLGKYVAGRVYQKQSFIRYKRAQRKLNN</sequence>
<name>A0A3B0ZF94_9ZZZZ</name>
<protein>
    <submittedName>
        <fullName evidence="1">Uncharacterized protein</fullName>
    </submittedName>
</protein>
<proteinExistence type="predicted"/>